<keyword evidence="3" id="KW-0732">Signal</keyword>
<evidence type="ECO:0000313" key="5">
    <source>
        <dbReference type="EMBL" id="MED6148616.1"/>
    </source>
</evidence>
<evidence type="ECO:0000259" key="4">
    <source>
        <dbReference type="Pfam" id="PF00139"/>
    </source>
</evidence>
<dbReference type="PIRSF" id="PIRSF002690">
    <property type="entry name" value="L-type_lectin_plant"/>
    <property type="match status" value="1"/>
</dbReference>
<dbReference type="EMBL" id="JASCZI010091041">
    <property type="protein sequence ID" value="MED6148616.1"/>
    <property type="molecule type" value="Genomic_DNA"/>
</dbReference>
<evidence type="ECO:0000256" key="3">
    <source>
        <dbReference type="SAM" id="SignalP"/>
    </source>
</evidence>
<dbReference type="Proteomes" id="UP001341840">
    <property type="component" value="Unassembled WGS sequence"/>
</dbReference>
<comment type="caution">
    <text evidence="5">The sequence shown here is derived from an EMBL/GenBank/DDBJ whole genome shotgun (WGS) entry which is preliminary data.</text>
</comment>
<organism evidence="5 6">
    <name type="scientific">Stylosanthes scabra</name>
    <dbReference type="NCBI Taxonomy" id="79078"/>
    <lineage>
        <taxon>Eukaryota</taxon>
        <taxon>Viridiplantae</taxon>
        <taxon>Streptophyta</taxon>
        <taxon>Embryophyta</taxon>
        <taxon>Tracheophyta</taxon>
        <taxon>Spermatophyta</taxon>
        <taxon>Magnoliopsida</taxon>
        <taxon>eudicotyledons</taxon>
        <taxon>Gunneridae</taxon>
        <taxon>Pentapetalae</taxon>
        <taxon>rosids</taxon>
        <taxon>fabids</taxon>
        <taxon>Fabales</taxon>
        <taxon>Fabaceae</taxon>
        <taxon>Papilionoideae</taxon>
        <taxon>50 kb inversion clade</taxon>
        <taxon>dalbergioids sensu lato</taxon>
        <taxon>Dalbergieae</taxon>
        <taxon>Pterocarpus clade</taxon>
        <taxon>Stylosanthes</taxon>
    </lineage>
</organism>
<dbReference type="PANTHER" id="PTHR32401:SF47">
    <property type="entry name" value="LEGUME LECTIN DOMAIN-CONTAINING PROTEIN"/>
    <property type="match status" value="1"/>
</dbReference>
<gene>
    <name evidence="5" type="ORF">PIB30_054744</name>
</gene>
<sequence length="256" mass="28325">MAISTKNLLPPFFIAIFLTLLHTSTSSDSISFNFINFEPDERNLILQGDAEISPIDKEIKLTKTDATGYPLTYTVGRVLHSSEVRLWEQGTNKLASFETQFSFYLTSPSQSPADGFAFFITSSNATAPRNFTGGTLGLLPFLIDLPGPPPSPFVAVEFDTFFDRESNPWDPNFSHIGLDFNTLRSSQVIEWSRREGEQVSGLFDLKNVLPEWVRVGFSAASGVGIQSHNLVSWSFTSTLLNTAENESELIKLARGA</sequence>
<accession>A0ABU6TK42</accession>
<dbReference type="InterPro" id="IPR019825">
    <property type="entry name" value="Lectin_legB_Mn/Ca_BS"/>
</dbReference>
<evidence type="ECO:0000256" key="1">
    <source>
        <dbReference type="ARBA" id="ARBA00007606"/>
    </source>
</evidence>
<reference evidence="5 6" key="1">
    <citation type="journal article" date="2023" name="Plants (Basel)">
        <title>Bridging the Gap: Combining Genomics and Transcriptomics Approaches to Understand Stylosanthes scabra, an Orphan Legume from the Brazilian Caatinga.</title>
        <authorList>
            <person name="Ferreira-Neto J.R.C."/>
            <person name="da Silva M.D."/>
            <person name="Binneck E."/>
            <person name="de Melo N.F."/>
            <person name="da Silva R.H."/>
            <person name="de Melo A.L.T.M."/>
            <person name="Pandolfi V."/>
            <person name="Bustamante F.O."/>
            <person name="Brasileiro-Vidal A.C."/>
            <person name="Benko-Iseppon A.M."/>
        </authorList>
    </citation>
    <scope>NUCLEOTIDE SEQUENCE [LARGE SCALE GENOMIC DNA]</scope>
    <source>
        <tissue evidence="5">Leaves</tissue>
    </source>
</reference>
<name>A0ABU6TK42_9FABA</name>
<dbReference type="InterPro" id="IPR016363">
    <property type="entry name" value="L-lectin"/>
</dbReference>
<protein>
    <recommendedName>
        <fullName evidence="4">Legume lectin domain-containing protein</fullName>
    </recommendedName>
</protein>
<dbReference type="InterPro" id="IPR000985">
    <property type="entry name" value="Lectin_LegA_CS"/>
</dbReference>
<dbReference type="Gene3D" id="2.60.120.200">
    <property type="match status" value="2"/>
</dbReference>
<keyword evidence="2" id="KW-0430">Lectin</keyword>
<evidence type="ECO:0000256" key="2">
    <source>
        <dbReference type="ARBA" id="ARBA00022734"/>
    </source>
</evidence>
<dbReference type="InterPro" id="IPR001220">
    <property type="entry name" value="Legume_lectin_dom"/>
</dbReference>
<dbReference type="Pfam" id="PF00139">
    <property type="entry name" value="Lectin_legB"/>
    <property type="match status" value="2"/>
</dbReference>
<dbReference type="PANTHER" id="PTHR32401">
    <property type="entry name" value="CONCANAVALIN A-LIKE LECTIN FAMILY PROTEIN"/>
    <property type="match status" value="1"/>
</dbReference>
<evidence type="ECO:0000313" key="6">
    <source>
        <dbReference type="Proteomes" id="UP001341840"/>
    </source>
</evidence>
<dbReference type="InterPro" id="IPR013320">
    <property type="entry name" value="ConA-like_dom_sf"/>
</dbReference>
<dbReference type="PROSITE" id="PS00308">
    <property type="entry name" value="LECTIN_LEGUME_ALPHA"/>
    <property type="match status" value="1"/>
</dbReference>
<dbReference type="CDD" id="cd06899">
    <property type="entry name" value="lectin_legume_LecRK_Arcelin_ConA"/>
    <property type="match status" value="1"/>
</dbReference>
<feature type="chain" id="PRO_5045490836" description="Legume lectin domain-containing protein" evidence="3">
    <location>
        <begin position="27"/>
        <end position="256"/>
    </location>
</feature>
<keyword evidence="6" id="KW-1185">Reference proteome</keyword>
<dbReference type="PROSITE" id="PS00307">
    <property type="entry name" value="LECTIN_LEGUME_BETA"/>
    <property type="match status" value="1"/>
</dbReference>
<feature type="domain" description="Legume lectin" evidence="4">
    <location>
        <begin position="199"/>
        <end position="249"/>
    </location>
</feature>
<dbReference type="InterPro" id="IPR050258">
    <property type="entry name" value="Leguminous_Lectin"/>
</dbReference>
<comment type="similarity">
    <text evidence="1">Belongs to the leguminous lectin family.</text>
</comment>
<dbReference type="SUPFAM" id="SSF49899">
    <property type="entry name" value="Concanavalin A-like lectins/glucanases"/>
    <property type="match status" value="1"/>
</dbReference>
<feature type="signal peptide" evidence="3">
    <location>
        <begin position="1"/>
        <end position="26"/>
    </location>
</feature>
<feature type="domain" description="Legume lectin" evidence="4">
    <location>
        <begin position="30"/>
        <end position="191"/>
    </location>
</feature>
<proteinExistence type="inferred from homology"/>